<dbReference type="AlphaFoldDB" id="A0AAX1NEJ8"/>
<dbReference type="KEGG" id="fya:KMW28_27605"/>
<sequence>MKQPKHFVSCDWGTSNFRVRLIDFNSLEVIKEHKTEMGVKKLYQSFLSEGKADRQAYFSEYLLSQLQQIVDINQELTIVACGMITSTMGMIDMEYATMPISDKVDTLNIKHLDLNDHIDLILISGVKTTNDVMRGEEVQAIGLMKYLKNDCYLLLPGTHSKHLKFEGGSYNSFQTFMTGELFEIISQHSILKEFLMSSKMNEESEKAFLEGVRKGSKGELLGSLFGIRAQWVAQAQSLQEEGKSKGKDTEMYQSNFYFLSGLLLGNELSYLQNQSVEVVMAASGVLSGLYQIALKELKVEGFTSLSGEVLEKAMIHGQKMVLEQHFDQLQII</sequence>
<accession>A0AAX1NEJ8</accession>
<dbReference type="GO" id="GO:0034194">
    <property type="term" value="P:D-galactonate catabolic process"/>
    <property type="evidence" value="ECO:0007669"/>
    <property type="project" value="InterPro"/>
</dbReference>
<keyword evidence="2" id="KW-1185">Reference proteome</keyword>
<dbReference type="Pfam" id="PF05035">
    <property type="entry name" value="DGOK"/>
    <property type="match status" value="1"/>
</dbReference>
<proteinExistence type="predicted"/>
<dbReference type="GO" id="GO:0008671">
    <property type="term" value="F:2-dehydro-3-deoxygalactonokinase activity"/>
    <property type="evidence" value="ECO:0007669"/>
    <property type="project" value="InterPro"/>
</dbReference>
<dbReference type="Gene3D" id="3.30.420.310">
    <property type="entry name" value="2-keto-3-deoxy-galactonokinase, C-terminal domain"/>
    <property type="match status" value="1"/>
</dbReference>
<dbReference type="Gene3D" id="3.30.420.300">
    <property type="entry name" value="2-keto-3-deoxy-galactonokinase, substrate binding domain"/>
    <property type="match status" value="1"/>
</dbReference>
<name>A0AAX1NEJ8_9BACT</name>
<dbReference type="RefSeq" id="WP_169665573.1">
    <property type="nucleotide sequence ID" value="NZ_CP076133.1"/>
</dbReference>
<evidence type="ECO:0000313" key="1">
    <source>
        <dbReference type="EMBL" id="QWG04668.1"/>
    </source>
</evidence>
<dbReference type="InterPro" id="IPR042258">
    <property type="entry name" value="DGOK_N"/>
</dbReference>
<dbReference type="Proteomes" id="UP000678679">
    <property type="component" value="Chromosome 2"/>
</dbReference>
<protein>
    <submittedName>
        <fullName evidence="1">2-dehydro-3-deoxygalactonokinase</fullName>
    </submittedName>
</protein>
<evidence type="ECO:0000313" key="2">
    <source>
        <dbReference type="Proteomes" id="UP000678679"/>
    </source>
</evidence>
<organism evidence="1 2">
    <name type="scientific">Flammeovirga yaeyamensis</name>
    <dbReference type="NCBI Taxonomy" id="367791"/>
    <lineage>
        <taxon>Bacteria</taxon>
        <taxon>Pseudomonadati</taxon>
        <taxon>Bacteroidota</taxon>
        <taxon>Cytophagia</taxon>
        <taxon>Cytophagales</taxon>
        <taxon>Flammeovirgaceae</taxon>
        <taxon>Flammeovirga</taxon>
    </lineage>
</organism>
<dbReference type="InterPro" id="IPR007729">
    <property type="entry name" value="DGOK"/>
</dbReference>
<dbReference type="EMBL" id="CP076133">
    <property type="protein sequence ID" value="QWG04668.1"/>
    <property type="molecule type" value="Genomic_DNA"/>
</dbReference>
<reference evidence="1 2" key="1">
    <citation type="submission" date="2021-05" db="EMBL/GenBank/DDBJ databases">
        <title>Comparative genomic studies on the polysaccharide-degrading batcterial strains of the Flammeovirga genus.</title>
        <authorList>
            <person name="Zewei F."/>
            <person name="Zheng Z."/>
            <person name="Yu L."/>
            <person name="Ruyue G."/>
            <person name="Yanhong M."/>
            <person name="Yuanyuan C."/>
            <person name="Jingyan G."/>
            <person name="Wenjun H."/>
        </authorList>
    </citation>
    <scope>NUCLEOTIDE SEQUENCE [LARGE SCALE GENOMIC DNA]</scope>
    <source>
        <strain evidence="1 2">NBRC:100898</strain>
    </source>
</reference>
<dbReference type="InterPro" id="IPR042257">
    <property type="entry name" value="DGOK_C"/>
</dbReference>
<gene>
    <name evidence="1" type="ORF">KMW28_27605</name>
</gene>